<feature type="domain" description="Histidine kinase" evidence="15">
    <location>
        <begin position="249"/>
        <end position="465"/>
    </location>
</feature>
<dbReference type="InterPro" id="IPR005467">
    <property type="entry name" value="His_kinase_dom"/>
</dbReference>
<keyword evidence="4" id="KW-1003">Cell membrane</keyword>
<evidence type="ECO:0000256" key="3">
    <source>
        <dbReference type="ARBA" id="ARBA00012438"/>
    </source>
</evidence>
<dbReference type="SMART" id="SM00387">
    <property type="entry name" value="HATPase_c"/>
    <property type="match status" value="1"/>
</dbReference>
<keyword evidence="5" id="KW-0597">Phosphoprotein</keyword>
<dbReference type="PROSITE" id="PS50109">
    <property type="entry name" value="HIS_KIN"/>
    <property type="match status" value="1"/>
</dbReference>
<evidence type="ECO:0000256" key="4">
    <source>
        <dbReference type="ARBA" id="ARBA00022475"/>
    </source>
</evidence>
<keyword evidence="12" id="KW-0902">Two-component regulatory system</keyword>
<dbReference type="SUPFAM" id="SSF158472">
    <property type="entry name" value="HAMP domain-like"/>
    <property type="match status" value="1"/>
</dbReference>
<dbReference type="Gene3D" id="3.30.565.10">
    <property type="entry name" value="Histidine kinase-like ATPase, C-terminal domain"/>
    <property type="match status" value="1"/>
</dbReference>
<keyword evidence="9 17" id="KW-0418">Kinase</keyword>
<keyword evidence="10" id="KW-0067">ATP-binding</keyword>
<protein>
    <recommendedName>
        <fullName evidence="3">histidine kinase</fullName>
        <ecNumber evidence="3">2.7.13.3</ecNumber>
    </recommendedName>
</protein>
<comment type="caution">
    <text evidence="17">The sequence shown here is derived from an EMBL/GenBank/DDBJ whole genome shotgun (WGS) entry which is preliminary data.</text>
</comment>
<dbReference type="Pfam" id="PF00512">
    <property type="entry name" value="HisKA"/>
    <property type="match status" value="1"/>
</dbReference>
<organism evidence="17 18">
    <name type="scientific">Oribacterium sinus</name>
    <dbReference type="NCBI Taxonomy" id="237576"/>
    <lineage>
        <taxon>Bacteria</taxon>
        <taxon>Bacillati</taxon>
        <taxon>Bacillota</taxon>
        <taxon>Clostridia</taxon>
        <taxon>Lachnospirales</taxon>
        <taxon>Lachnospiraceae</taxon>
        <taxon>Oribacterium</taxon>
    </lineage>
</organism>
<dbReference type="InterPro" id="IPR004358">
    <property type="entry name" value="Sig_transdc_His_kin-like_C"/>
</dbReference>
<feature type="domain" description="HAMP" evidence="16">
    <location>
        <begin position="189"/>
        <end position="241"/>
    </location>
</feature>
<dbReference type="Pfam" id="PF02518">
    <property type="entry name" value="HATPase_c"/>
    <property type="match status" value="1"/>
</dbReference>
<evidence type="ECO:0000256" key="9">
    <source>
        <dbReference type="ARBA" id="ARBA00022777"/>
    </source>
</evidence>
<dbReference type="PROSITE" id="PS50885">
    <property type="entry name" value="HAMP"/>
    <property type="match status" value="1"/>
</dbReference>
<evidence type="ECO:0000256" key="10">
    <source>
        <dbReference type="ARBA" id="ARBA00022840"/>
    </source>
</evidence>
<keyword evidence="7 14" id="KW-0812">Transmembrane</keyword>
<dbReference type="CDD" id="cd00082">
    <property type="entry name" value="HisKA"/>
    <property type="match status" value="1"/>
</dbReference>
<keyword evidence="8" id="KW-0547">Nucleotide-binding</keyword>
<comment type="subcellular location">
    <subcellularLocation>
        <location evidence="2">Cell membrane</location>
        <topology evidence="2">Multi-pass membrane protein</topology>
    </subcellularLocation>
</comment>
<dbReference type="InterPro" id="IPR003660">
    <property type="entry name" value="HAMP_dom"/>
</dbReference>
<keyword evidence="13 14" id="KW-0472">Membrane</keyword>
<comment type="catalytic activity">
    <reaction evidence="1">
        <text>ATP + protein L-histidine = ADP + protein N-phospho-L-histidine.</text>
        <dbReference type="EC" id="2.7.13.3"/>
    </reaction>
</comment>
<dbReference type="GeneID" id="85013606"/>
<dbReference type="GO" id="GO:0005886">
    <property type="term" value="C:plasma membrane"/>
    <property type="evidence" value="ECO:0007669"/>
    <property type="project" value="UniProtKB-SubCell"/>
</dbReference>
<keyword evidence="6" id="KW-0808">Transferase</keyword>
<accession>A0A7W9VZR4</accession>
<dbReference type="Pfam" id="PF00672">
    <property type="entry name" value="HAMP"/>
    <property type="match status" value="1"/>
</dbReference>
<dbReference type="EMBL" id="JACHHH010000001">
    <property type="protein sequence ID" value="MBB6040071.1"/>
    <property type="molecule type" value="Genomic_DNA"/>
</dbReference>
<feature type="transmembrane region" description="Helical" evidence="14">
    <location>
        <begin position="6"/>
        <end position="27"/>
    </location>
</feature>
<evidence type="ECO:0000256" key="8">
    <source>
        <dbReference type="ARBA" id="ARBA00022741"/>
    </source>
</evidence>
<dbReference type="AlphaFoldDB" id="A0A7W9VZR4"/>
<evidence type="ECO:0000256" key="7">
    <source>
        <dbReference type="ARBA" id="ARBA00022692"/>
    </source>
</evidence>
<reference evidence="17 18" key="1">
    <citation type="submission" date="2020-08" db="EMBL/GenBank/DDBJ databases">
        <title>Genomic Encyclopedia of Type Strains, Phase IV (KMG-IV): sequencing the most valuable type-strain genomes for metagenomic binning, comparative biology and taxonomic classification.</title>
        <authorList>
            <person name="Goeker M."/>
        </authorList>
    </citation>
    <scope>NUCLEOTIDE SEQUENCE [LARGE SCALE GENOMIC DNA]</scope>
    <source>
        <strain evidence="17 18">DSM 17245</strain>
    </source>
</reference>
<dbReference type="InterPro" id="IPR003661">
    <property type="entry name" value="HisK_dim/P_dom"/>
</dbReference>
<evidence type="ECO:0000256" key="6">
    <source>
        <dbReference type="ARBA" id="ARBA00022679"/>
    </source>
</evidence>
<evidence type="ECO:0000259" key="15">
    <source>
        <dbReference type="PROSITE" id="PS50109"/>
    </source>
</evidence>
<evidence type="ECO:0000256" key="12">
    <source>
        <dbReference type="ARBA" id="ARBA00023012"/>
    </source>
</evidence>
<dbReference type="SMART" id="SM00388">
    <property type="entry name" value="HisKA"/>
    <property type="match status" value="1"/>
</dbReference>
<gene>
    <name evidence="17" type="ORF">HNQ46_000032</name>
</gene>
<dbReference type="InterPro" id="IPR036890">
    <property type="entry name" value="HATPase_C_sf"/>
</dbReference>
<sequence>MGKRLFIKFIITYLLFFLFGFLFLYFYGEKAIGQNLYQREGQELYSEATRLANFYSKEENGALSLDRLSKEMEGNIHRSNVEWTLVDKDGKILQHKGKDNLSGKIVSDFDPTENGGKIAFRGNLHGLLPEEHILAQAPIQRNYQNLAYLILHKSVAGIEQEKAMLFSIFYRGFLAVAVLSLSIFFVFYFWVYRPLGKITAGAVHYAAGEYLYRISVGGGDEMSYLADTLNFMAEEIQKSDDYQRQFIANVSHDFRSPLTSIKGYLEAMLDGTIPKEAEEKYLLRLISETERLSKLTQSMLSLNKLDQGSSLNRSNFDLNRMIREVCASFEMQCQKKKLGFSLVFAEKKQMVNGDYPKIQQVFYNLLDNAVKFSKEDSEIQIRTEQKGTKVLVGIKDQGIGIPKKDLGKIWERFYKTDISRGKDKAGTGLGLAIVKSIITAHGENIDCVSTEGVGTEFSFSLPAMERVEE</sequence>
<evidence type="ECO:0000256" key="11">
    <source>
        <dbReference type="ARBA" id="ARBA00022989"/>
    </source>
</evidence>
<dbReference type="GO" id="GO:0005524">
    <property type="term" value="F:ATP binding"/>
    <property type="evidence" value="ECO:0007669"/>
    <property type="project" value="UniProtKB-KW"/>
</dbReference>
<evidence type="ECO:0000256" key="13">
    <source>
        <dbReference type="ARBA" id="ARBA00023136"/>
    </source>
</evidence>
<dbReference type="SUPFAM" id="SSF55874">
    <property type="entry name" value="ATPase domain of HSP90 chaperone/DNA topoisomerase II/histidine kinase"/>
    <property type="match status" value="1"/>
</dbReference>
<dbReference type="SMART" id="SM00304">
    <property type="entry name" value="HAMP"/>
    <property type="match status" value="1"/>
</dbReference>
<dbReference type="Gene3D" id="6.10.340.10">
    <property type="match status" value="1"/>
</dbReference>
<dbReference type="PANTHER" id="PTHR45528">
    <property type="entry name" value="SENSOR HISTIDINE KINASE CPXA"/>
    <property type="match status" value="1"/>
</dbReference>
<feature type="transmembrane region" description="Helical" evidence="14">
    <location>
        <begin position="168"/>
        <end position="191"/>
    </location>
</feature>
<dbReference type="EC" id="2.7.13.3" evidence="3"/>
<dbReference type="RefSeq" id="WP_183681374.1">
    <property type="nucleotide sequence ID" value="NZ_CAUVEM010000010.1"/>
</dbReference>
<dbReference type="InterPro" id="IPR003594">
    <property type="entry name" value="HATPase_dom"/>
</dbReference>
<keyword evidence="11 14" id="KW-1133">Transmembrane helix</keyword>
<dbReference type="FunFam" id="1.10.287.130:FF:000001">
    <property type="entry name" value="Two-component sensor histidine kinase"/>
    <property type="match status" value="1"/>
</dbReference>
<proteinExistence type="predicted"/>
<dbReference type="CDD" id="cd00075">
    <property type="entry name" value="HATPase"/>
    <property type="match status" value="1"/>
</dbReference>
<dbReference type="PANTHER" id="PTHR45528:SF1">
    <property type="entry name" value="SENSOR HISTIDINE KINASE CPXA"/>
    <property type="match status" value="1"/>
</dbReference>
<dbReference type="SUPFAM" id="SSF47384">
    <property type="entry name" value="Homodimeric domain of signal transducing histidine kinase"/>
    <property type="match status" value="1"/>
</dbReference>
<dbReference type="Gene3D" id="1.10.287.130">
    <property type="match status" value="1"/>
</dbReference>
<evidence type="ECO:0000256" key="14">
    <source>
        <dbReference type="SAM" id="Phobius"/>
    </source>
</evidence>
<dbReference type="GO" id="GO:0000155">
    <property type="term" value="F:phosphorelay sensor kinase activity"/>
    <property type="evidence" value="ECO:0007669"/>
    <property type="project" value="InterPro"/>
</dbReference>
<dbReference type="Proteomes" id="UP000522163">
    <property type="component" value="Unassembled WGS sequence"/>
</dbReference>
<dbReference type="CDD" id="cd06225">
    <property type="entry name" value="HAMP"/>
    <property type="match status" value="1"/>
</dbReference>
<evidence type="ECO:0000259" key="16">
    <source>
        <dbReference type="PROSITE" id="PS50885"/>
    </source>
</evidence>
<evidence type="ECO:0000313" key="18">
    <source>
        <dbReference type="Proteomes" id="UP000522163"/>
    </source>
</evidence>
<dbReference type="InterPro" id="IPR036097">
    <property type="entry name" value="HisK_dim/P_sf"/>
</dbReference>
<dbReference type="FunFam" id="3.30.565.10:FF:000006">
    <property type="entry name" value="Sensor histidine kinase WalK"/>
    <property type="match status" value="1"/>
</dbReference>
<evidence type="ECO:0000256" key="2">
    <source>
        <dbReference type="ARBA" id="ARBA00004651"/>
    </source>
</evidence>
<evidence type="ECO:0000256" key="5">
    <source>
        <dbReference type="ARBA" id="ARBA00022553"/>
    </source>
</evidence>
<evidence type="ECO:0000256" key="1">
    <source>
        <dbReference type="ARBA" id="ARBA00000085"/>
    </source>
</evidence>
<evidence type="ECO:0000313" key="17">
    <source>
        <dbReference type="EMBL" id="MBB6040071.1"/>
    </source>
</evidence>
<name>A0A7W9VZR4_9FIRM</name>
<dbReference type="PRINTS" id="PR00344">
    <property type="entry name" value="BCTRLSENSOR"/>
</dbReference>
<dbReference type="InterPro" id="IPR050398">
    <property type="entry name" value="HssS/ArlS-like"/>
</dbReference>